<evidence type="ECO:0000313" key="2">
    <source>
        <dbReference type="Proteomes" id="UP000789901"/>
    </source>
</evidence>
<dbReference type="Proteomes" id="UP000789901">
    <property type="component" value="Unassembled WGS sequence"/>
</dbReference>
<feature type="non-terminal residue" evidence="1">
    <location>
        <position position="1"/>
    </location>
</feature>
<comment type="caution">
    <text evidence="1">The sequence shown here is derived from an EMBL/GenBank/DDBJ whole genome shotgun (WGS) entry which is preliminary data.</text>
</comment>
<accession>A0ABN7VXL9</accession>
<name>A0ABN7VXL9_GIGMA</name>
<keyword evidence="2" id="KW-1185">Reference proteome</keyword>
<protein>
    <submittedName>
        <fullName evidence="1">15572_t:CDS:1</fullName>
    </submittedName>
</protein>
<evidence type="ECO:0000313" key="1">
    <source>
        <dbReference type="EMBL" id="CAG8805446.1"/>
    </source>
</evidence>
<dbReference type="EMBL" id="CAJVQB010025055">
    <property type="protein sequence ID" value="CAG8805446.1"/>
    <property type="molecule type" value="Genomic_DNA"/>
</dbReference>
<reference evidence="1 2" key="1">
    <citation type="submission" date="2021-06" db="EMBL/GenBank/DDBJ databases">
        <authorList>
            <person name="Kallberg Y."/>
            <person name="Tangrot J."/>
            <person name="Rosling A."/>
        </authorList>
    </citation>
    <scope>NUCLEOTIDE SEQUENCE [LARGE SCALE GENOMIC DNA]</scope>
    <source>
        <strain evidence="1 2">120-4 pot B 10/14</strain>
    </source>
</reference>
<organism evidence="1 2">
    <name type="scientific">Gigaspora margarita</name>
    <dbReference type="NCBI Taxonomy" id="4874"/>
    <lineage>
        <taxon>Eukaryota</taxon>
        <taxon>Fungi</taxon>
        <taxon>Fungi incertae sedis</taxon>
        <taxon>Mucoromycota</taxon>
        <taxon>Glomeromycotina</taxon>
        <taxon>Glomeromycetes</taxon>
        <taxon>Diversisporales</taxon>
        <taxon>Gigasporaceae</taxon>
        <taxon>Gigaspora</taxon>
    </lineage>
</organism>
<sequence>LDLDLLKTHIIWTIDEIHSGYKHKKLFKKTSINDLCNATNSNETSNKTCLEEIISNVEFDDIDNSDNMLEQFEEENII</sequence>
<proteinExistence type="predicted"/>
<gene>
    <name evidence="1" type="ORF">GMARGA_LOCUS24093</name>
</gene>